<dbReference type="PANTHER" id="PTHR13278">
    <property type="entry name" value="ZINC FINGER PROTEIN 830"/>
    <property type="match status" value="1"/>
</dbReference>
<proteinExistence type="predicted"/>
<dbReference type="GO" id="GO:0005681">
    <property type="term" value="C:spliceosomal complex"/>
    <property type="evidence" value="ECO:0007669"/>
    <property type="project" value="InterPro"/>
</dbReference>
<dbReference type="GO" id="GO:0033314">
    <property type="term" value="P:mitotic DNA replication checkpoint signaling"/>
    <property type="evidence" value="ECO:0007669"/>
    <property type="project" value="TreeGrafter"/>
</dbReference>
<comment type="subcellular location">
    <subcellularLocation>
        <location evidence="1">Nucleus speckle</location>
    </subcellularLocation>
</comment>
<feature type="region of interest" description="Disordered" evidence="8">
    <location>
        <begin position="48"/>
        <end position="104"/>
    </location>
</feature>
<evidence type="ECO:0000256" key="5">
    <source>
        <dbReference type="ARBA" id="ARBA00022833"/>
    </source>
</evidence>
<dbReference type="GO" id="GO:0003676">
    <property type="term" value="F:nucleic acid binding"/>
    <property type="evidence" value="ECO:0007669"/>
    <property type="project" value="InterPro"/>
</dbReference>
<keyword evidence="5" id="KW-0862">Zinc</keyword>
<evidence type="ECO:0000256" key="4">
    <source>
        <dbReference type="ARBA" id="ARBA00022771"/>
    </source>
</evidence>
<evidence type="ECO:0000256" key="6">
    <source>
        <dbReference type="ARBA" id="ARBA00023242"/>
    </source>
</evidence>
<dbReference type="GO" id="GO:0044773">
    <property type="term" value="P:mitotic DNA damage checkpoint signaling"/>
    <property type="evidence" value="ECO:0007669"/>
    <property type="project" value="TreeGrafter"/>
</dbReference>
<evidence type="ECO:0000313" key="10">
    <source>
        <dbReference type="EMBL" id="KAI1705698.1"/>
    </source>
</evidence>
<keyword evidence="11" id="KW-1185">Reference proteome</keyword>
<gene>
    <name evidence="10" type="ORF">DdX_13492</name>
</gene>
<evidence type="ECO:0000256" key="3">
    <source>
        <dbReference type="ARBA" id="ARBA00022723"/>
    </source>
</evidence>
<evidence type="ECO:0000256" key="2">
    <source>
        <dbReference type="ARBA" id="ARBA00022473"/>
    </source>
</evidence>
<accession>A0AAD4MTL1</accession>
<dbReference type="InterPro" id="IPR003604">
    <property type="entry name" value="Matrin/U1-like-C_Znf_C2H2"/>
</dbReference>
<dbReference type="InterPro" id="IPR040050">
    <property type="entry name" value="ZNF830-like"/>
</dbReference>
<protein>
    <recommendedName>
        <fullName evidence="9">U1-type domain-containing protein</fullName>
    </recommendedName>
</protein>
<evidence type="ECO:0000256" key="1">
    <source>
        <dbReference type="ARBA" id="ARBA00004324"/>
    </source>
</evidence>
<dbReference type="Pfam" id="PF23406">
    <property type="entry name" value="ZNF380_CC"/>
    <property type="match status" value="1"/>
</dbReference>
<keyword evidence="4" id="KW-0863">Zinc-finger</keyword>
<feature type="compositionally biased region" description="Acidic residues" evidence="8">
    <location>
        <begin position="218"/>
        <end position="231"/>
    </location>
</feature>
<keyword evidence="7" id="KW-0175">Coiled coil</keyword>
<dbReference type="GO" id="GO:0016607">
    <property type="term" value="C:nuclear speck"/>
    <property type="evidence" value="ECO:0007669"/>
    <property type="project" value="UniProtKB-SubCell"/>
</dbReference>
<organism evidence="10 11">
    <name type="scientific">Ditylenchus destructor</name>
    <dbReference type="NCBI Taxonomy" id="166010"/>
    <lineage>
        <taxon>Eukaryota</taxon>
        <taxon>Metazoa</taxon>
        <taxon>Ecdysozoa</taxon>
        <taxon>Nematoda</taxon>
        <taxon>Chromadorea</taxon>
        <taxon>Rhabditida</taxon>
        <taxon>Tylenchina</taxon>
        <taxon>Tylenchomorpha</taxon>
        <taxon>Sphaerularioidea</taxon>
        <taxon>Anguinidae</taxon>
        <taxon>Anguininae</taxon>
        <taxon>Ditylenchus</taxon>
    </lineage>
</organism>
<dbReference type="GO" id="GO:0033260">
    <property type="term" value="P:nuclear DNA replication"/>
    <property type="evidence" value="ECO:0007669"/>
    <property type="project" value="TreeGrafter"/>
</dbReference>
<evidence type="ECO:0000259" key="9">
    <source>
        <dbReference type="SMART" id="SM00451"/>
    </source>
</evidence>
<keyword evidence="3" id="KW-0479">Metal-binding</keyword>
<dbReference type="Proteomes" id="UP001201812">
    <property type="component" value="Unassembled WGS sequence"/>
</dbReference>
<dbReference type="EMBL" id="JAKKPZ010000054">
    <property type="protein sequence ID" value="KAI1705698.1"/>
    <property type="molecule type" value="Genomic_DNA"/>
</dbReference>
<comment type="caution">
    <text evidence="10">The sequence shown here is derived from an EMBL/GenBank/DDBJ whole genome shotgun (WGS) entry which is preliminary data.</text>
</comment>
<keyword evidence="6" id="KW-0539">Nucleus</keyword>
<reference evidence="10" key="1">
    <citation type="submission" date="2022-01" db="EMBL/GenBank/DDBJ databases">
        <title>Genome Sequence Resource for Two Populations of Ditylenchus destructor, the Migratory Endoparasitic Phytonematode.</title>
        <authorList>
            <person name="Zhang H."/>
            <person name="Lin R."/>
            <person name="Xie B."/>
        </authorList>
    </citation>
    <scope>NUCLEOTIDE SEQUENCE</scope>
    <source>
        <strain evidence="10">BazhouSP</strain>
    </source>
</reference>
<sequence length="242" mass="27616">MSLYKDLKNGFYLCSVCATQVKAKTWTAHANGRKHRETVQKLKEAIAKQSAGNAAVKRKMEEDDSVQSKRLKDDESSSEDEQEERQSNIRTQKPWQAEVAQKSADAAKASAASSAKLIDGLPAGFFDNQEMNSKVTATVEKQKNIDTEVDKFFKEIAEEENQKEVEDDAEIEVSAVQKELDEIDEQIERWKAMNELEKKKEEIVEQARFQQQPNFDPVEVDDSTSGDEDFDFNEIDWRTKVL</sequence>
<keyword evidence="2" id="KW-0217">Developmental protein</keyword>
<feature type="coiled-coil region" evidence="7">
    <location>
        <begin position="166"/>
        <end position="200"/>
    </location>
</feature>
<feature type="domain" description="U1-type" evidence="9">
    <location>
        <begin position="9"/>
        <end position="42"/>
    </location>
</feature>
<dbReference type="GO" id="GO:0008270">
    <property type="term" value="F:zinc ion binding"/>
    <property type="evidence" value="ECO:0007669"/>
    <property type="project" value="UniProtKB-KW"/>
</dbReference>
<feature type="compositionally biased region" description="Basic and acidic residues" evidence="8">
    <location>
        <begin position="58"/>
        <end position="75"/>
    </location>
</feature>
<feature type="region of interest" description="Disordered" evidence="8">
    <location>
        <begin position="209"/>
        <end position="231"/>
    </location>
</feature>
<name>A0AAD4MTL1_9BILA</name>
<dbReference type="AlphaFoldDB" id="A0AAD4MTL1"/>
<evidence type="ECO:0000256" key="7">
    <source>
        <dbReference type="SAM" id="Coils"/>
    </source>
</evidence>
<dbReference type="InterPro" id="IPR059039">
    <property type="entry name" value="ZNF380_CC"/>
</dbReference>
<dbReference type="SMART" id="SM00451">
    <property type="entry name" value="ZnF_U1"/>
    <property type="match status" value="1"/>
</dbReference>
<evidence type="ECO:0000256" key="8">
    <source>
        <dbReference type="SAM" id="MobiDB-lite"/>
    </source>
</evidence>
<evidence type="ECO:0000313" key="11">
    <source>
        <dbReference type="Proteomes" id="UP001201812"/>
    </source>
</evidence>
<dbReference type="PANTHER" id="PTHR13278:SF0">
    <property type="entry name" value="ZINC FINGER PROTEIN 830"/>
    <property type="match status" value="1"/>
</dbReference>